<evidence type="ECO:0000256" key="1">
    <source>
        <dbReference type="SAM" id="MobiDB-lite"/>
    </source>
</evidence>
<gene>
    <name evidence="2" type="ORF">BpHYR1_014355</name>
</gene>
<evidence type="ECO:0000313" key="3">
    <source>
        <dbReference type="Proteomes" id="UP000276133"/>
    </source>
</evidence>
<evidence type="ECO:0000313" key="2">
    <source>
        <dbReference type="EMBL" id="RNA03905.1"/>
    </source>
</evidence>
<sequence length="100" mass="11137">MTSSIFLARNVPKRGAPTRAEQHVKVDPNSNSSSVLSTGLVDQSGFKKDQLADYFTFDGLLMLHGTRKRKIVLVNFVIFKLSYGKKDPHSKKLGTRQQSA</sequence>
<keyword evidence="3" id="KW-1185">Reference proteome</keyword>
<dbReference type="EMBL" id="REGN01008304">
    <property type="protein sequence ID" value="RNA03905.1"/>
    <property type="molecule type" value="Genomic_DNA"/>
</dbReference>
<dbReference type="AlphaFoldDB" id="A0A3M7PYQ8"/>
<accession>A0A3M7PYQ8</accession>
<name>A0A3M7PYQ8_BRAPC</name>
<comment type="caution">
    <text evidence="2">The sequence shown here is derived from an EMBL/GenBank/DDBJ whole genome shotgun (WGS) entry which is preliminary data.</text>
</comment>
<dbReference type="Proteomes" id="UP000276133">
    <property type="component" value="Unassembled WGS sequence"/>
</dbReference>
<reference evidence="2 3" key="1">
    <citation type="journal article" date="2018" name="Sci. Rep.">
        <title>Genomic signatures of local adaptation to the degree of environmental predictability in rotifers.</title>
        <authorList>
            <person name="Franch-Gras L."/>
            <person name="Hahn C."/>
            <person name="Garcia-Roger E.M."/>
            <person name="Carmona M.J."/>
            <person name="Serra M."/>
            <person name="Gomez A."/>
        </authorList>
    </citation>
    <scope>NUCLEOTIDE SEQUENCE [LARGE SCALE GENOMIC DNA]</scope>
    <source>
        <strain evidence="2">HYR1</strain>
    </source>
</reference>
<organism evidence="2 3">
    <name type="scientific">Brachionus plicatilis</name>
    <name type="common">Marine rotifer</name>
    <name type="synonym">Brachionus muelleri</name>
    <dbReference type="NCBI Taxonomy" id="10195"/>
    <lineage>
        <taxon>Eukaryota</taxon>
        <taxon>Metazoa</taxon>
        <taxon>Spiralia</taxon>
        <taxon>Gnathifera</taxon>
        <taxon>Rotifera</taxon>
        <taxon>Eurotatoria</taxon>
        <taxon>Monogononta</taxon>
        <taxon>Pseudotrocha</taxon>
        <taxon>Ploima</taxon>
        <taxon>Brachionidae</taxon>
        <taxon>Brachionus</taxon>
    </lineage>
</organism>
<proteinExistence type="predicted"/>
<feature type="region of interest" description="Disordered" evidence="1">
    <location>
        <begin position="1"/>
        <end position="34"/>
    </location>
</feature>
<protein>
    <submittedName>
        <fullName evidence="2">Uncharacterized protein</fullName>
    </submittedName>
</protein>